<feature type="region of interest" description="Disordered" evidence="1">
    <location>
        <begin position="65"/>
        <end position="158"/>
    </location>
</feature>
<name>A0A1J4JXY2_9EUKA</name>
<dbReference type="AlphaFoldDB" id="A0A1J4JXY2"/>
<accession>A0A1J4JXY2</accession>
<comment type="caution">
    <text evidence="2">The sequence shown here is derived from an EMBL/GenBank/DDBJ whole genome shotgun (WGS) entry which is preliminary data.</text>
</comment>
<protein>
    <submittedName>
        <fullName evidence="2">Uncharacterized protein</fullName>
    </submittedName>
</protein>
<dbReference type="RefSeq" id="XP_068356448.1">
    <property type="nucleotide sequence ID" value="XM_068506694.1"/>
</dbReference>
<gene>
    <name evidence="2" type="ORF">TRFO_29288</name>
</gene>
<dbReference type="GeneID" id="94841398"/>
<organism evidence="2 3">
    <name type="scientific">Tritrichomonas foetus</name>
    <dbReference type="NCBI Taxonomy" id="1144522"/>
    <lineage>
        <taxon>Eukaryota</taxon>
        <taxon>Metamonada</taxon>
        <taxon>Parabasalia</taxon>
        <taxon>Tritrichomonadida</taxon>
        <taxon>Tritrichomonadidae</taxon>
        <taxon>Tritrichomonas</taxon>
    </lineage>
</organism>
<reference evidence="2" key="1">
    <citation type="submission" date="2016-10" db="EMBL/GenBank/DDBJ databases">
        <authorList>
            <person name="Benchimol M."/>
            <person name="Almeida L.G."/>
            <person name="Vasconcelos A.T."/>
            <person name="Perreira-Neves A."/>
            <person name="Rosa I.A."/>
            <person name="Tasca T."/>
            <person name="Bogo M.R."/>
            <person name="de Souza W."/>
        </authorList>
    </citation>
    <scope>NUCLEOTIDE SEQUENCE [LARGE SCALE GENOMIC DNA]</scope>
    <source>
        <strain evidence="2">K</strain>
    </source>
</reference>
<evidence type="ECO:0000313" key="2">
    <source>
        <dbReference type="EMBL" id="OHT03312.1"/>
    </source>
</evidence>
<evidence type="ECO:0000313" key="3">
    <source>
        <dbReference type="Proteomes" id="UP000179807"/>
    </source>
</evidence>
<feature type="compositionally biased region" description="Basic and acidic residues" evidence="1">
    <location>
        <begin position="133"/>
        <end position="158"/>
    </location>
</feature>
<proteinExistence type="predicted"/>
<feature type="compositionally biased region" description="Polar residues" evidence="1">
    <location>
        <begin position="104"/>
        <end position="118"/>
    </location>
</feature>
<dbReference type="VEuPathDB" id="TrichDB:TRFO_29288"/>
<sequence>MKNLKFSLSFELFFCTSKLFLFYSSKMFSLATQVEQIHSVPIPGVEYDTVRGRGDFDAGYVNEYNGLSGKHSRTPKSHSSEFRHRRNRSCRNSSVSDDKISELSDPSQVLHNSAPPQKQSRRSKNTGKRNLPFHKDESNSNINEKKSDSEENSFEERILTPPLIASQWKQTAVTLA</sequence>
<dbReference type="Proteomes" id="UP000179807">
    <property type="component" value="Unassembled WGS sequence"/>
</dbReference>
<evidence type="ECO:0000256" key="1">
    <source>
        <dbReference type="SAM" id="MobiDB-lite"/>
    </source>
</evidence>
<dbReference type="EMBL" id="MLAK01000831">
    <property type="protein sequence ID" value="OHT03312.1"/>
    <property type="molecule type" value="Genomic_DNA"/>
</dbReference>
<keyword evidence="3" id="KW-1185">Reference proteome</keyword>